<dbReference type="HOGENOM" id="CLU_158602_2_1_6"/>
<protein>
    <recommendedName>
        <fullName evidence="3">YdgH/BhsA/McbA-like domain-containing protein</fullName>
    </recommendedName>
</protein>
<dbReference type="EMBL" id="CP006569">
    <property type="protein sequence ID" value="AHF78063.1"/>
    <property type="molecule type" value="Genomic_DNA"/>
</dbReference>
<dbReference type="InterPro" id="IPR036275">
    <property type="entry name" value="YdgH-like_sf"/>
</dbReference>
<proteinExistence type="predicted"/>
<gene>
    <name evidence="4" type="ORF">Sant_3057</name>
</gene>
<keyword evidence="5" id="KW-1185">Reference proteome</keyword>
<dbReference type="RefSeq" id="WP_025423200.1">
    <property type="nucleotide sequence ID" value="NZ_CP006569.1"/>
</dbReference>
<dbReference type="PANTHER" id="PTHR34156">
    <property type="entry name" value="OUTER MEMBRANE PROTEIN-RELATED-RELATED"/>
    <property type="match status" value="1"/>
</dbReference>
<evidence type="ECO:0000313" key="5">
    <source>
        <dbReference type="Proteomes" id="UP000019028"/>
    </source>
</evidence>
<evidence type="ECO:0000256" key="2">
    <source>
        <dbReference type="SAM" id="SignalP"/>
    </source>
</evidence>
<reference evidence="4 5" key="1">
    <citation type="journal article" date="2014" name="Genome Biol. Evol.">
        <title>Genome degeneration and adaptation in a nascent stage of symbiosis.</title>
        <authorList>
            <person name="Oakeson K.F."/>
            <person name="Gil R."/>
            <person name="Clayton A.L."/>
            <person name="Dunn D.M."/>
            <person name="von Niederhausern A.C."/>
            <person name="Hamil C."/>
            <person name="Aoyagi A."/>
            <person name="Duval B."/>
            <person name="Baca A."/>
            <person name="Silva F.J."/>
            <person name="Vallier A."/>
            <person name="Jackson D.G."/>
            <person name="Latorre A."/>
            <person name="Weiss R.B."/>
            <person name="Heddi A."/>
            <person name="Moya A."/>
            <person name="Dale C."/>
        </authorList>
    </citation>
    <scope>NUCLEOTIDE SEQUENCE [LARGE SCALE GENOMIC DNA]</scope>
    <source>
        <strain evidence="4 5">HS1</strain>
    </source>
</reference>
<evidence type="ECO:0000259" key="3">
    <source>
        <dbReference type="Pfam" id="PF07338"/>
    </source>
</evidence>
<dbReference type="InterPro" id="IPR051096">
    <property type="entry name" value="BhsA/McbA_stress_biofilm_assoc"/>
</dbReference>
<dbReference type="Gene3D" id="3.30.1660.10">
    <property type="entry name" value="Flavin-binding protein dodecin"/>
    <property type="match status" value="1"/>
</dbReference>
<organism evidence="4 5">
    <name type="scientific">Sodalis praecaptivus</name>
    <dbReference type="NCBI Taxonomy" id="1239307"/>
    <lineage>
        <taxon>Bacteria</taxon>
        <taxon>Pseudomonadati</taxon>
        <taxon>Pseudomonadota</taxon>
        <taxon>Gammaproteobacteria</taxon>
        <taxon>Enterobacterales</taxon>
        <taxon>Bruguierivoracaceae</taxon>
        <taxon>Sodalis</taxon>
    </lineage>
</organism>
<dbReference type="OrthoDB" id="6428780at2"/>
<dbReference type="InterPro" id="IPR010854">
    <property type="entry name" value="YdgH/BhsA/McbA-like_dom"/>
</dbReference>
<dbReference type="Proteomes" id="UP000019028">
    <property type="component" value="Chromosome"/>
</dbReference>
<dbReference type="SUPFAM" id="SSF159871">
    <property type="entry name" value="YdgH-like"/>
    <property type="match status" value="1"/>
</dbReference>
<keyword evidence="1 2" id="KW-0732">Signal</keyword>
<dbReference type="InterPro" id="IPR025543">
    <property type="entry name" value="Dodecin-like"/>
</dbReference>
<dbReference type="Pfam" id="PF07338">
    <property type="entry name" value="YdgH_BhsA-like"/>
    <property type="match status" value="1"/>
</dbReference>
<name>W0I0V0_9GAMM</name>
<dbReference type="NCBIfam" id="NF047859">
    <property type="entry name" value="StressCuResBhsA"/>
    <property type="match status" value="1"/>
</dbReference>
<dbReference type="AlphaFoldDB" id="W0I0V0"/>
<evidence type="ECO:0000256" key="1">
    <source>
        <dbReference type="ARBA" id="ARBA00022729"/>
    </source>
</evidence>
<sequence>MKNVTYAIAALMLSTLSFVGFAAQLVQQAPADQQKVGVVSATVNNSNLSQLQAELAAQADANGAKSYKITSASGENNLHGTAVIYQ</sequence>
<dbReference type="KEGG" id="sod:Sant_3057"/>
<accession>W0I0V0</accession>
<feature type="domain" description="YdgH/BhsA/McbA-like" evidence="3">
    <location>
        <begin position="34"/>
        <end position="86"/>
    </location>
</feature>
<feature type="signal peptide" evidence="2">
    <location>
        <begin position="1"/>
        <end position="22"/>
    </location>
</feature>
<feature type="chain" id="PRO_5004789952" description="YdgH/BhsA/McbA-like domain-containing protein" evidence="2">
    <location>
        <begin position="23"/>
        <end position="86"/>
    </location>
</feature>
<dbReference type="PATRIC" id="fig|1239307.3.peg.3366"/>
<evidence type="ECO:0000313" key="4">
    <source>
        <dbReference type="EMBL" id="AHF78063.1"/>
    </source>
</evidence>